<reference evidence="2" key="1">
    <citation type="submission" date="2019-03" db="EMBL/GenBank/DDBJ databases">
        <authorList>
            <person name="Mank J."/>
            <person name="Almeida P."/>
        </authorList>
    </citation>
    <scope>NUCLEOTIDE SEQUENCE</scope>
    <source>
        <strain evidence="2">78183</strain>
    </source>
</reference>
<dbReference type="EMBL" id="CAADRP010001763">
    <property type="protein sequence ID" value="VFU51560.1"/>
    <property type="molecule type" value="Genomic_DNA"/>
</dbReference>
<sequence>MAGLDHQLISLDEDAQEPNAFRPPRKPSAVKPVWIISIPTAILCKNTAVFIPIAVGTGYLHCTTPPDDEEKEDGSENPSIIFWQRMKTWGFERGVQLAAQSPTHSLLPNKFFSRCLLLSTSRGFDRWLRRSDEAF</sequence>
<feature type="region of interest" description="Disordered" evidence="1">
    <location>
        <begin position="1"/>
        <end position="26"/>
    </location>
</feature>
<protein>
    <submittedName>
        <fullName evidence="2">Uncharacterized protein</fullName>
    </submittedName>
</protein>
<evidence type="ECO:0000256" key="1">
    <source>
        <dbReference type="SAM" id="MobiDB-lite"/>
    </source>
</evidence>
<gene>
    <name evidence="2" type="ORF">SVIM_LOCUS349009</name>
</gene>
<evidence type="ECO:0000313" key="2">
    <source>
        <dbReference type="EMBL" id="VFU51560.1"/>
    </source>
</evidence>
<accession>A0A6N2MC82</accession>
<proteinExistence type="predicted"/>
<name>A0A6N2MC82_SALVM</name>
<dbReference type="AlphaFoldDB" id="A0A6N2MC82"/>
<organism evidence="2">
    <name type="scientific">Salix viminalis</name>
    <name type="common">Common osier</name>
    <name type="synonym">Basket willow</name>
    <dbReference type="NCBI Taxonomy" id="40686"/>
    <lineage>
        <taxon>Eukaryota</taxon>
        <taxon>Viridiplantae</taxon>
        <taxon>Streptophyta</taxon>
        <taxon>Embryophyta</taxon>
        <taxon>Tracheophyta</taxon>
        <taxon>Spermatophyta</taxon>
        <taxon>Magnoliopsida</taxon>
        <taxon>eudicotyledons</taxon>
        <taxon>Gunneridae</taxon>
        <taxon>Pentapetalae</taxon>
        <taxon>rosids</taxon>
        <taxon>fabids</taxon>
        <taxon>Malpighiales</taxon>
        <taxon>Salicaceae</taxon>
        <taxon>Saliceae</taxon>
        <taxon>Salix</taxon>
    </lineage>
</organism>